<dbReference type="GO" id="GO:0008270">
    <property type="term" value="F:zinc ion binding"/>
    <property type="evidence" value="ECO:0007669"/>
    <property type="project" value="UniProtKB-KW"/>
</dbReference>
<evidence type="ECO:0000313" key="7">
    <source>
        <dbReference type="EMBL" id="CEM28732.1"/>
    </source>
</evidence>
<feature type="domain" description="C2H2-type" evidence="5">
    <location>
        <begin position="142"/>
        <end position="169"/>
    </location>
</feature>
<dbReference type="EMBL" id="CDMZ01001189">
    <property type="protein sequence ID" value="CEM28732.1"/>
    <property type="molecule type" value="Genomic_DNA"/>
</dbReference>
<dbReference type="Pfam" id="PF01753">
    <property type="entry name" value="zf-MYND"/>
    <property type="match status" value="1"/>
</dbReference>
<dbReference type="SUPFAM" id="SSF144232">
    <property type="entry name" value="HIT/MYND zinc finger-like"/>
    <property type="match status" value="2"/>
</dbReference>
<dbReference type="GO" id="GO:0005737">
    <property type="term" value="C:cytoplasm"/>
    <property type="evidence" value="ECO:0007669"/>
    <property type="project" value="TreeGrafter"/>
</dbReference>
<keyword evidence="2 4" id="KW-0863">Zinc-finger</keyword>
<organism evidence="7">
    <name type="scientific">Chromera velia CCMP2878</name>
    <dbReference type="NCBI Taxonomy" id="1169474"/>
    <lineage>
        <taxon>Eukaryota</taxon>
        <taxon>Sar</taxon>
        <taxon>Alveolata</taxon>
        <taxon>Colpodellida</taxon>
        <taxon>Chromeraceae</taxon>
        <taxon>Chromera</taxon>
    </lineage>
</organism>
<dbReference type="PANTHER" id="PTHR13244:SF7">
    <property type="entry name" value="ZINC FINGER MYND DOMAIN-CONTAINING PROTEIN 10"/>
    <property type="match status" value="1"/>
</dbReference>
<evidence type="ECO:0000259" key="5">
    <source>
        <dbReference type="PROSITE" id="PS50157"/>
    </source>
</evidence>
<evidence type="ECO:0000256" key="4">
    <source>
        <dbReference type="PROSITE-ProRule" id="PRU00134"/>
    </source>
</evidence>
<gene>
    <name evidence="7" type="ORF">Cvel_21803</name>
</gene>
<evidence type="ECO:0008006" key="8">
    <source>
        <dbReference type="Google" id="ProtNLM"/>
    </source>
</evidence>
<evidence type="ECO:0000256" key="1">
    <source>
        <dbReference type="ARBA" id="ARBA00022723"/>
    </source>
</evidence>
<dbReference type="PROSITE" id="PS50865">
    <property type="entry name" value="ZF_MYND_2"/>
    <property type="match status" value="1"/>
</dbReference>
<dbReference type="InterPro" id="IPR013087">
    <property type="entry name" value="Znf_C2H2_type"/>
</dbReference>
<evidence type="ECO:0000256" key="2">
    <source>
        <dbReference type="ARBA" id="ARBA00022771"/>
    </source>
</evidence>
<feature type="domain" description="MYND-type" evidence="6">
    <location>
        <begin position="659"/>
        <end position="700"/>
    </location>
</feature>
<dbReference type="Gene3D" id="6.10.140.2220">
    <property type="match status" value="1"/>
</dbReference>
<dbReference type="PROSITE" id="PS50157">
    <property type="entry name" value="ZINC_FINGER_C2H2_2"/>
    <property type="match status" value="1"/>
</dbReference>
<dbReference type="InterPro" id="IPR052298">
    <property type="entry name" value="ZMYND10"/>
</dbReference>
<dbReference type="PANTHER" id="PTHR13244">
    <property type="entry name" value="ZINC FINGER MYND DOMAIN CONTAINING PROTEIN 10"/>
    <property type="match status" value="1"/>
</dbReference>
<dbReference type="VEuPathDB" id="CryptoDB:Cvel_21803"/>
<dbReference type="AlphaFoldDB" id="A0A0G4GGH2"/>
<keyword evidence="3" id="KW-0862">Zinc</keyword>
<proteinExistence type="predicted"/>
<name>A0A0G4GGH2_9ALVE</name>
<reference evidence="7" key="1">
    <citation type="submission" date="2014-11" db="EMBL/GenBank/DDBJ databases">
        <authorList>
            <person name="Otto D Thomas"/>
            <person name="Naeem Raeece"/>
        </authorList>
    </citation>
    <scope>NUCLEOTIDE SEQUENCE</scope>
</reference>
<accession>A0A0G4GGH2</accession>
<dbReference type="PROSITE" id="PS01360">
    <property type="entry name" value="ZF_MYND_1"/>
    <property type="match status" value="1"/>
</dbReference>
<evidence type="ECO:0000259" key="6">
    <source>
        <dbReference type="PROSITE" id="PS50865"/>
    </source>
</evidence>
<evidence type="ECO:0000256" key="3">
    <source>
        <dbReference type="ARBA" id="ARBA00022833"/>
    </source>
</evidence>
<sequence>MQETKDKRPPWWPRAPRWPFDASALASLTAGAGLPPPQFLMQFAGQQRQIDARRWHLIHLIELEGGKDSKKTVREWYLGCAKSAGWECEISKFPGGIGKEVTGGEFMSGLWTACAPRLSREPYSPPPDIPRTCDKCEKKCTGECGVCGEPFCSRKCLVSHWNLHRRECAVVYENSSLAPTLTLMEMKKSLSPQELSVSMGYVQEKEGGGEGGSAASAAKGVTGFSDRTRVTEEDVATKMMLETMLEDPDCSDAERQFARTCLEQGPPYSMFNSSGGLSVPLISLAPVSDPRLLEMMADMQGPAEVLGREFQLQAARLAVSSNPPDDDGALELFARGYVCASGRGLAFMQMPGQPPCLFPPVGVLGVPPTEGNAPDAMDRSSKACERVTKLATQIAQGRCDGPRAPAHVWLSTLAGFTEGPGSPACRKALERALRAGARGRFRVGILTNLAAVTVPVDASQSVRLLREALSLAESLAKEEGEGGGREREELPVVVRQCIEERGLGETERMELRESPVWLLRDLGLCLDTLSMNTWAPLRASETREESVRLLSTYMESIAEICRNRRVSKAEYRHSALAGFRLVVSLVGAAMQVPSNQKKAVKAYRQANEFLRRMGEDHPERDEVLRTRLIAQTAFLGLQQQQGGGEAGAHRTGGALIVVCNQCKKAAPQGQSFQRCGRCQKVAYCGKECQKMDWKQHKKACKDGSGGKSKE</sequence>
<dbReference type="PROSITE" id="PS00028">
    <property type="entry name" value="ZINC_FINGER_C2H2_1"/>
    <property type="match status" value="1"/>
</dbReference>
<protein>
    <recommendedName>
        <fullName evidence="8">MYND-type domain-containing protein</fullName>
    </recommendedName>
</protein>
<keyword evidence="1" id="KW-0479">Metal-binding</keyword>
<dbReference type="InterPro" id="IPR002893">
    <property type="entry name" value="Znf_MYND"/>
</dbReference>